<name>A0AC35U2N9_9BILA</name>
<organism evidence="1 2">
    <name type="scientific">Rhabditophanes sp. KR3021</name>
    <dbReference type="NCBI Taxonomy" id="114890"/>
    <lineage>
        <taxon>Eukaryota</taxon>
        <taxon>Metazoa</taxon>
        <taxon>Ecdysozoa</taxon>
        <taxon>Nematoda</taxon>
        <taxon>Chromadorea</taxon>
        <taxon>Rhabditida</taxon>
        <taxon>Tylenchina</taxon>
        <taxon>Panagrolaimomorpha</taxon>
        <taxon>Strongyloidoidea</taxon>
        <taxon>Alloionematidae</taxon>
        <taxon>Rhabditophanes</taxon>
    </lineage>
</organism>
<evidence type="ECO:0000313" key="1">
    <source>
        <dbReference type="Proteomes" id="UP000095286"/>
    </source>
</evidence>
<sequence length="196" mass="21742">MKSICLLLLLIIQALGQDGLELKQKAATRANNYASTFFTSEQYIELFDSAVAEIAAGKDPKAVGNSMMQKMMDLMSPEQYSAVMGFGASLTTSLGLTGMSTFMSKLSTCLGNNMSPFFLQIQEKLKTLQADPATTDLDVSRQAYLMALEFATPKRCETILCRFKKSFTSAQWSKMYSGLTKFLLVAKYNDNEECQF</sequence>
<accession>A0AC35U2N9</accession>
<dbReference type="WBParaSite" id="RSKR_0000717100.1">
    <property type="protein sequence ID" value="RSKR_0000717100.1"/>
    <property type="gene ID" value="RSKR_0000717100"/>
</dbReference>
<protein>
    <submittedName>
        <fullName evidence="2">Secreted protein</fullName>
    </submittedName>
</protein>
<reference evidence="2" key="1">
    <citation type="submission" date="2016-11" db="UniProtKB">
        <authorList>
            <consortium name="WormBaseParasite"/>
        </authorList>
    </citation>
    <scope>IDENTIFICATION</scope>
    <source>
        <strain evidence="2">KR3021</strain>
    </source>
</reference>
<proteinExistence type="predicted"/>
<dbReference type="Proteomes" id="UP000095286">
    <property type="component" value="Unplaced"/>
</dbReference>
<evidence type="ECO:0000313" key="2">
    <source>
        <dbReference type="WBParaSite" id="RSKR_0000717100.1"/>
    </source>
</evidence>